<accession>A0A1I3DC38</accession>
<reference evidence="1 3" key="1">
    <citation type="submission" date="2016-10" db="EMBL/GenBank/DDBJ databases">
        <authorList>
            <person name="Varghese N."/>
            <person name="Submissions S."/>
        </authorList>
    </citation>
    <scope>NUCLEOTIDE SEQUENCE [LARGE SCALE GENOMIC DNA]</scope>
    <source>
        <strain evidence="1 3">GMCC 1.11211</strain>
    </source>
</reference>
<dbReference type="Proteomes" id="UP000199681">
    <property type="component" value="Unassembled WGS sequence"/>
</dbReference>
<name>A0A1I3DC38_9MICO</name>
<evidence type="ECO:0000313" key="3">
    <source>
        <dbReference type="Proteomes" id="UP000199681"/>
    </source>
</evidence>
<dbReference type="AlphaFoldDB" id="A0A1I3DC38"/>
<organism evidence="2 4">
    <name type="scientific">Cryobacterium levicorallinum</name>
    <dbReference type="NCBI Taxonomy" id="995038"/>
    <lineage>
        <taxon>Bacteria</taxon>
        <taxon>Bacillati</taxon>
        <taxon>Actinomycetota</taxon>
        <taxon>Actinomycetes</taxon>
        <taxon>Micrococcales</taxon>
        <taxon>Microbacteriaceae</taxon>
        <taxon>Cryobacterium</taxon>
    </lineage>
</organism>
<dbReference type="EMBL" id="SOFE01000029">
    <property type="protein sequence ID" value="TFB81815.1"/>
    <property type="molecule type" value="Genomic_DNA"/>
</dbReference>
<gene>
    <name evidence="2" type="ORF">E3O11_16145</name>
    <name evidence="1" type="ORF">SAMN05216274_11747</name>
</gene>
<dbReference type="STRING" id="995038.SAMN05216274_11747"/>
<evidence type="ECO:0000313" key="4">
    <source>
        <dbReference type="Proteomes" id="UP000297963"/>
    </source>
</evidence>
<sequence length="90" mass="10050">MNTFDRDDAGAPTLYIAEFIDGPLGGQIDSRALVRGKHAARISMVAAVAGLESVFWYDEVDERDVNGQRRVRYFFDKGESDPIDTEVEPI</sequence>
<dbReference type="EMBL" id="FOPW01000017">
    <property type="protein sequence ID" value="SFH84273.1"/>
    <property type="molecule type" value="Genomic_DNA"/>
</dbReference>
<evidence type="ECO:0000313" key="1">
    <source>
        <dbReference type="EMBL" id="SFH84273.1"/>
    </source>
</evidence>
<evidence type="ECO:0000313" key="2">
    <source>
        <dbReference type="EMBL" id="TFB81815.1"/>
    </source>
</evidence>
<dbReference type="Proteomes" id="UP000297963">
    <property type="component" value="Unassembled WGS sequence"/>
</dbReference>
<comment type="caution">
    <text evidence="2">The sequence shown here is derived from an EMBL/GenBank/DDBJ whole genome shotgun (WGS) entry which is preliminary data.</text>
</comment>
<dbReference type="RefSeq" id="WP_092451912.1">
    <property type="nucleotide sequence ID" value="NZ_BKAC01000020.1"/>
</dbReference>
<reference evidence="2 4" key="2">
    <citation type="submission" date="2019-03" db="EMBL/GenBank/DDBJ databases">
        <title>Genomics of glacier-inhabiting Cryobacterium strains.</title>
        <authorList>
            <person name="Liu Q."/>
            <person name="Xin Y.-H."/>
        </authorList>
    </citation>
    <scope>NUCLEOTIDE SEQUENCE [LARGE SCALE GENOMIC DNA]</scope>
    <source>
        <strain evidence="2 4">Hh34</strain>
    </source>
</reference>
<keyword evidence="3" id="KW-1185">Reference proteome</keyword>
<proteinExistence type="predicted"/>
<protein>
    <submittedName>
        <fullName evidence="2">Uncharacterized protein</fullName>
    </submittedName>
</protein>